<dbReference type="RefSeq" id="WP_253235972.1">
    <property type="nucleotide sequence ID" value="NZ_JAMYJR010000003.1"/>
</dbReference>
<dbReference type="InterPro" id="IPR028087">
    <property type="entry name" value="Tad_N"/>
</dbReference>
<feature type="domain" description="Putative Flp pilus-assembly TadG-like N-terminal" evidence="2">
    <location>
        <begin position="9"/>
        <end position="52"/>
    </location>
</feature>
<sequence>MRRSDSEHGAVAALFAVMVSTGVVIAMGALVIDVGQIALERQELQNGADSASWTIAAKCINKPADCTMAKMSLVASDYATRNTKDGTADAQICLSNQTAQCTAWKSPGACATTTVTGGTSVEVRTSTRTGSGATSTTLLPPAFASAMSGSVSSGVMAGACGRVAWGPPGITKVFALGISMCDWKRMTGNGTQFYGPLDPLLSQLGLYSMLGLNPPTASAEGAIAQVLPAAVLGLPLPSCTTPVNLTEPRGWTWLYDNSLNPPDANCEISLKVGDLPRGFALSGLLAGKPCRDRLQAIYASKQPVLIPIFDQIEQTLLSLAPTYRIAGFAPFVLTGYDTLLPGVLTSVANLLQGNGLPSVLQKLLCTISACIYGYFTKTLVPVDLPNFGTGPDFGATIIGRTG</sequence>
<name>A0ABT1DIE0_9ACTN</name>
<evidence type="ECO:0000313" key="3">
    <source>
        <dbReference type="EMBL" id="MCO8269830.1"/>
    </source>
</evidence>
<dbReference type="Pfam" id="PF13400">
    <property type="entry name" value="Tad"/>
    <property type="match status" value="1"/>
</dbReference>
<dbReference type="EMBL" id="JAMYJR010000003">
    <property type="protein sequence ID" value="MCO8269830.1"/>
    <property type="molecule type" value="Genomic_DNA"/>
</dbReference>
<proteinExistence type="predicted"/>
<evidence type="ECO:0000256" key="1">
    <source>
        <dbReference type="SAM" id="Phobius"/>
    </source>
</evidence>
<keyword evidence="1" id="KW-0472">Membrane</keyword>
<keyword evidence="4" id="KW-1185">Reference proteome</keyword>
<keyword evidence="1" id="KW-1133">Transmembrane helix</keyword>
<evidence type="ECO:0000313" key="4">
    <source>
        <dbReference type="Proteomes" id="UP001523369"/>
    </source>
</evidence>
<organism evidence="3 4">
    <name type="scientific">Paractinoplanes aksuensis</name>
    <dbReference type="NCBI Taxonomy" id="2939490"/>
    <lineage>
        <taxon>Bacteria</taxon>
        <taxon>Bacillati</taxon>
        <taxon>Actinomycetota</taxon>
        <taxon>Actinomycetes</taxon>
        <taxon>Micromonosporales</taxon>
        <taxon>Micromonosporaceae</taxon>
        <taxon>Paractinoplanes</taxon>
    </lineage>
</organism>
<accession>A0ABT1DIE0</accession>
<gene>
    <name evidence="3" type="ORF">M1L60_04395</name>
</gene>
<keyword evidence="1" id="KW-0812">Transmembrane</keyword>
<comment type="caution">
    <text evidence="3">The sequence shown here is derived from an EMBL/GenBank/DDBJ whole genome shotgun (WGS) entry which is preliminary data.</text>
</comment>
<reference evidence="3 4" key="1">
    <citation type="submission" date="2022-06" db="EMBL/GenBank/DDBJ databases">
        <title>New Species of the Genus Actinoplanes, ActinopZanes ferrugineus.</title>
        <authorList>
            <person name="Ding P."/>
        </authorList>
    </citation>
    <scope>NUCLEOTIDE SEQUENCE [LARGE SCALE GENOMIC DNA]</scope>
    <source>
        <strain evidence="3 4">TRM88003</strain>
    </source>
</reference>
<protein>
    <submittedName>
        <fullName evidence="3">Tad domain-containing protein</fullName>
    </submittedName>
</protein>
<dbReference type="Proteomes" id="UP001523369">
    <property type="component" value="Unassembled WGS sequence"/>
</dbReference>
<feature type="transmembrane region" description="Helical" evidence="1">
    <location>
        <begin position="12"/>
        <end position="32"/>
    </location>
</feature>
<evidence type="ECO:0000259" key="2">
    <source>
        <dbReference type="Pfam" id="PF13400"/>
    </source>
</evidence>